<organism evidence="2 3">
    <name type="scientific">Virgibacillus oceani</name>
    <dbReference type="NCBI Taxonomy" id="1479511"/>
    <lineage>
        <taxon>Bacteria</taxon>
        <taxon>Bacillati</taxon>
        <taxon>Bacillota</taxon>
        <taxon>Bacilli</taxon>
        <taxon>Bacillales</taxon>
        <taxon>Bacillaceae</taxon>
        <taxon>Virgibacillus</taxon>
    </lineage>
</organism>
<dbReference type="HAMAP" id="MF_00829">
    <property type="entry name" value="UPF0435"/>
    <property type="match status" value="1"/>
</dbReference>
<reference evidence="2" key="1">
    <citation type="journal article" date="2014" name="Int. J. Syst. Evol. Microbiol.">
        <title>Complete genome sequence of Corynebacterium casei LMG S-19264T (=DSM 44701T), isolated from a smear-ripened cheese.</title>
        <authorList>
            <consortium name="US DOE Joint Genome Institute (JGI-PGF)"/>
            <person name="Walter F."/>
            <person name="Albersmeier A."/>
            <person name="Kalinowski J."/>
            <person name="Ruckert C."/>
        </authorList>
    </citation>
    <scope>NUCLEOTIDE SEQUENCE</scope>
    <source>
        <strain evidence="2">CGMCC 1.12754</strain>
    </source>
</reference>
<dbReference type="RefSeq" id="WP_188454421.1">
    <property type="nucleotide sequence ID" value="NZ_BMFR01000003.1"/>
</dbReference>
<dbReference type="AlphaFoldDB" id="A0A917M057"/>
<sequence length="74" mass="8685">MGLENPSQENLKIILDEMAERLDVVNRTIMDPEDYDLAKYEELKFMYDMIKQKGRLSASETQAFIDELRSVRKA</sequence>
<evidence type="ECO:0000313" key="3">
    <source>
        <dbReference type="Proteomes" id="UP000622860"/>
    </source>
</evidence>
<protein>
    <recommendedName>
        <fullName evidence="1">UPF0435 protein GCM10011398_11560</fullName>
    </recommendedName>
</protein>
<comment type="caution">
    <text evidence="2">The sequence shown here is derived from an EMBL/GenBank/DDBJ whole genome shotgun (WGS) entry which is preliminary data.</text>
</comment>
<accession>A0A917M057</accession>
<name>A0A917M057_9BACI</name>
<dbReference type="InterPro" id="IPR009507">
    <property type="entry name" value="UPF0435"/>
</dbReference>
<dbReference type="Pfam" id="PF06569">
    <property type="entry name" value="DUF1128"/>
    <property type="match status" value="1"/>
</dbReference>
<evidence type="ECO:0000256" key="1">
    <source>
        <dbReference type="HAMAP-Rule" id="MF_00829"/>
    </source>
</evidence>
<gene>
    <name evidence="2" type="ORF">GCM10011398_11560</name>
</gene>
<reference evidence="2" key="2">
    <citation type="submission" date="2020-09" db="EMBL/GenBank/DDBJ databases">
        <authorList>
            <person name="Sun Q."/>
            <person name="Zhou Y."/>
        </authorList>
    </citation>
    <scope>NUCLEOTIDE SEQUENCE</scope>
    <source>
        <strain evidence="2">CGMCC 1.12754</strain>
    </source>
</reference>
<evidence type="ECO:0000313" key="2">
    <source>
        <dbReference type="EMBL" id="GGG69251.1"/>
    </source>
</evidence>
<keyword evidence="3" id="KW-1185">Reference proteome</keyword>
<proteinExistence type="inferred from homology"/>
<dbReference type="EMBL" id="BMFR01000003">
    <property type="protein sequence ID" value="GGG69251.1"/>
    <property type="molecule type" value="Genomic_DNA"/>
</dbReference>
<comment type="similarity">
    <text evidence="1">Belongs to the UPF0435 family.</text>
</comment>
<dbReference type="Proteomes" id="UP000622860">
    <property type="component" value="Unassembled WGS sequence"/>
</dbReference>